<dbReference type="PANTHER" id="PTHR43245:SF23">
    <property type="entry name" value="NAD(P)-BINDING DOMAIN-CONTAINING PROTEIN"/>
    <property type="match status" value="1"/>
</dbReference>
<sequence length="341" mass="38319">MKILVTGTEGYLGSLLPPLLIAKGHKVIGVDTGFYKVGWLYNGTEITVKTLNKDIRNINPEDLEGVDAIVHKAELSNDPTGQLAPHITYDINHLGSVRLANLAKTMGVRRFVYMSSCSVYGIATDGDVTEESPVNPQTAYAECKTLVERDIKLLADDDFSPTFMRNATAFGASPRMRFDIVLNNLAGLAWTTKEIKMISDGTPWRPLVHALDICKAIVCVLEAPRDIIHNQVFNVGDTQNNYRVREIAQIIAATFPDCKLTFGNNGADNRSYRVSFEKINTILPGFKCDWNAERGAQQLLNLFQQIDMTEDTFLFRGFTRLKQLEYLIRTQQLDQNFFWNS</sequence>
<dbReference type="InterPro" id="IPR036291">
    <property type="entry name" value="NAD(P)-bd_dom_sf"/>
</dbReference>
<reference evidence="2 3" key="1">
    <citation type="submission" date="2017-01" db="EMBL/GenBank/DDBJ databases">
        <authorList>
            <person name="Abreu V.A."/>
            <person name="Popin R.V."/>
            <person name="Rigonato J."/>
            <person name="Andreote A.P."/>
            <person name="Schaker P.C."/>
            <person name="Hoff-Risseti C."/>
            <person name="Alvarenga D.O."/>
            <person name="Varani A.M."/>
            <person name="Fiore M.F."/>
        </authorList>
    </citation>
    <scope>NUCLEOTIDE SEQUENCE [LARGE SCALE GENOMIC DNA]</scope>
    <source>
        <strain evidence="2 3">CENA302</strain>
    </source>
</reference>
<dbReference type="RefSeq" id="WP_071250664.1">
    <property type="nucleotide sequence ID" value="NZ_MTPU01000055.1"/>
</dbReference>
<comment type="caution">
    <text evidence="2">The sequence shown here is derived from an EMBL/GenBank/DDBJ whole genome shotgun (WGS) entry which is preliminary data.</text>
</comment>
<evidence type="ECO:0000259" key="1">
    <source>
        <dbReference type="Pfam" id="PF01370"/>
    </source>
</evidence>
<name>A0A9Q5QUZ6_9CYAN</name>
<feature type="domain" description="NAD-dependent epimerase/dehydratase" evidence="1">
    <location>
        <begin position="3"/>
        <end position="236"/>
    </location>
</feature>
<evidence type="ECO:0000313" key="2">
    <source>
        <dbReference type="EMBL" id="OPH08749.1"/>
    </source>
</evidence>
<dbReference type="AlphaFoldDB" id="A0A9Q5QUZ6"/>
<dbReference type="Gene3D" id="3.40.50.720">
    <property type="entry name" value="NAD(P)-binding Rossmann-like Domain"/>
    <property type="match status" value="1"/>
</dbReference>
<protein>
    <submittedName>
        <fullName evidence="2">NAD-dependent dehydratase</fullName>
    </submittedName>
</protein>
<dbReference type="InterPro" id="IPR050177">
    <property type="entry name" value="Lipid_A_modif_metabolic_enz"/>
</dbReference>
<dbReference type="SUPFAM" id="SSF51735">
    <property type="entry name" value="NAD(P)-binding Rossmann-fold domains"/>
    <property type="match status" value="1"/>
</dbReference>
<proteinExistence type="predicted"/>
<dbReference type="Pfam" id="PF01370">
    <property type="entry name" value="Epimerase"/>
    <property type="match status" value="1"/>
</dbReference>
<dbReference type="InterPro" id="IPR001509">
    <property type="entry name" value="Epimerase_deHydtase"/>
</dbReference>
<dbReference type="PANTHER" id="PTHR43245">
    <property type="entry name" value="BIFUNCTIONAL POLYMYXIN RESISTANCE PROTEIN ARNA"/>
    <property type="match status" value="1"/>
</dbReference>
<dbReference type="CDD" id="cd08946">
    <property type="entry name" value="SDR_e"/>
    <property type="match status" value="1"/>
</dbReference>
<organism evidence="2 3">
    <name type="scientific">Cylindrospermopsis raciborskii CENA302</name>
    <dbReference type="NCBI Taxonomy" id="1170768"/>
    <lineage>
        <taxon>Bacteria</taxon>
        <taxon>Bacillati</taxon>
        <taxon>Cyanobacteriota</taxon>
        <taxon>Cyanophyceae</taxon>
        <taxon>Nostocales</taxon>
        <taxon>Aphanizomenonaceae</taxon>
        <taxon>Cylindrospermopsis</taxon>
    </lineage>
</organism>
<dbReference type="EMBL" id="MTPU01000055">
    <property type="protein sequence ID" value="OPH08749.1"/>
    <property type="molecule type" value="Genomic_DNA"/>
</dbReference>
<evidence type="ECO:0000313" key="3">
    <source>
        <dbReference type="Proteomes" id="UP000190056"/>
    </source>
</evidence>
<dbReference type="Proteomes" id="UP000190056">
    <property type="component" value="Unassembled WGS sequence"/>
</dbReference>
<gene>
    <name evidence="2" type="ORF">CENA302_14590</name>
</gene>
<accession>A0A9Q5QUZ6</accession>